<dbReference type="GO" id="GO:0003676">
    <property type="term" value="F:nucleic acid binding"/>
    <property type="evidence" value="ECO:0007669"/>
    <property type="project" value="InterPro"/>
</dbReference>
<dbReference type="PROSITE" id="PS50994">
    <property type="entry name" value="INTEGRASE"/>
    <property type="match status" value="1"/>
</dbReference>
<comment type="caution">
    <text evidence="2">The sequence shown here is derived from an EMBL/GenBank/DDBJ whole genome shotgun (WGS) entry which is preliminary data.</text>
</comment>
<sequence length="264" mass="30780">MYTLCSKLKCDQQFSVAYCPWINGSIERLNIDILQVFRTMILEYKLDHREWMSLISVVQGKLNHTALPYLAYKSPLELFTGLHPPSPFAHTFVERRGRRVLIETGSSDKIERSLAQLRVSIQNMHRAVIGDFVLRSHVDEKHLNKLLVTWVGPYVVTETHPRYFVVKDLVTGKSCDVHASRLKFFADKDLQVSDELLQHIASQSVILDVKEIKQHRWNSERQDFELFTSWRGLEEIEDSWQSFTPMTRDVQVLVDRYVTATEDT</sequence>
<reference evidence="3" key="1">
    <citation type="submission" date="2017-03" db="EMBL/GenBank/DDBJ databases">
        <title>Phytopthora megakarya and P. palmivora, two closely related causual agents of cacao black pod achieved similar genome size and gene model numbers by different mechanisms.</title>
        <authorList>
            <person name="Ali S."/>
            <person name="Shao J."/>
            <person name="Larry D.J."/>
            <person name="Kronmiller B."/>
            <person name="Shen D."/>
            <person name="Strem M.D."/>
            <person name="Melnick R.L."/>
            <person name="Guiltinan M.J."/>
            <person name="Tyler B.M."/>
            <person name="Meinhardt L.W."/>
            <person name="Bailey B.A."/>
        </authorList>
    </citation>
    <scope>NUCLEOTIDE SEQUENCE [LARGE SCALE GENOMIC DNA]</scope>
    <source>
        <strain evidence="3">zdho120</strain>
    </source>
</reference>
<dbReference type="AlphaFoldDB" id="A0A225VFI3"/>
<gene>
    <name evidence="2" type="ORF">PHMEG_00024541</name>
</gene>
<dbReference type="OrthoDB" id="78362at2759"/>
<dbReference type="InterPro" id="IPR001584">
    <property type="entry name" value="Integrase_cat-core"/>
</dbReference>
<dbReference type="Proteomes" id="UP000198211">
    <property type="component" value="Unassembled WGS sequence"/>
</dbReference>
<dbReference type="InterPro" id="IPR012337">
    <property type="entry name" value="RNaseH-like_sf"/>
</dbReference>
<evidence type="ECO:0000259" key="1">
    <source>
        <dbReference type="PROSITE" id="PS50994"/>
    </source>
</evidence>
<organism evidence="2 3">
    <name type="scientific">Phytophthora megakarya</name>
    <dbReference type="NCBI Taxonomy" id="4795"/>
    <lineage>
        <taxon>Eukaryota</taxon>
        <taxon>Sar</taxon>
        <taxon>Stramenopiles</taxon>
        <taxon>Oomycota</taxon>
        <taxon>Peronosporomycetes</taxon>
        <taxon>Peronosporales</taxon>
        <taxon>Peronosporaceae</taxon>
        <taxon>Phytophthora</taxon>
    </lineage>
</organism>
<dbReference type="GO" id="GO:0015074">
    <property type="term" value="P:DNA integration"/>
    <property type="evidence" value="ECO:0007669"/>
    <property type="project" value="InterPro"/>
</dbReference>
<dbReference type="EMBL" id="NBNE01005378">
    <property type="protein sequence ID" value="OWZ03679.1"/>
    <property type="molecule type" value="Genomic_DNA"/>
</dbReference>
<evidence type="ECO:0000313" key="3">
    <source>
        <dbReference type="Proteomes" id="UP000198211"/>
    </source>
</evidence>
<evidence type="ECO:0000313" key="2">
    <source>
        <dbReference type="EMBL" id="OWZ03679.1"/>
    </source>
</evidence>
<protein>
    <recommendedName>
        <fullName evidence="1">Integrase catalytic domain-containing protein</fullName>
    </recommendedName>
</protein>
<feature type="domain" description="Integrase catalytic" evidence="1">
    <location>
        <begin position="1"/>
        <end position="83"/>
    </location>
</feature>
<keyword evidence="3" id="KW-1185">Reference proteome</keyword>
<dbReference type="InterPro" id="IPR036397">
    <property type="entry name" value="RNaseH_sf"/>
</dbReference>
<accession>A0A225VFI3</accession>
<dbReference type="SUPFAM" id="SSF53098">
    <property type="entry name" value="Ribonuclease H-like"/>
    <property type="match status" value="1"/>
</dbReference>
<dbReference type="Gene3D" id="3.30.420.10">
    <property type="entry name" value="Ribonuclease H-like superfamily/Ribonuclease H"/>
    <property type="match status" value="1"/>
</dbReference>
<proteinExistence type="predicted"/>
<name>A0A225VFI3_9STRA</name>